<dbReference type="Pfam" id="PF22725">
    <property type="entry name" value="GFO_IDH_MocA_C3"/>
    <property type="match status" value="1"/>
</dbReference>
<dbReference type="PANTHER" id="PTHR43249">
    <property type="entry name" value="UDP-N-ACETYL-2-AMINO-2-DEOXY-D-GLUCURONATE OXIDASE"/>
    <property type="match status" value="1"/>
</dbReference>
<dbReference type="Pfam" id="PF01408">
    <property type="entry name" value="GFO_IDH_MocA"/>
    <property type="match status" value="1"/>
</dbReference>
<dbReference type="Gene3D" id="3.30.360.10">
    <property type="entry name" value="Dihydrodipicolinate Reductase, domain 2"/>
    <property type="match status" value="1"/>
</dbReference>
<gene>
    <name evidence="3" type="ORF">SAMN05444406_104130</name>
</gene>
<evidence type="ECO:0000313" key="3">
    <source>
        <dbReference type="EMBL" id="SFP82541.1"/>
    </source>
</evidence>
<dbReference type="InterPro" id="IPR052515">
    <property type="entry name" value="Gfo/Idh/MocA_Oxidoreductase"/>
</dbReference>
<dbReference type="PANTHER" id="PTHR43249:SF1">
    <property type="entry name" value="D-GLUCOSIDE 3-DEHYDROGENASE"/>
    <property type="match status" value="1"/>
</dbReference>
<feature type="domain" description="GFO/IDH/MocA-like oxidoreductase" evidence="2">
    <location>
        <begin position="134"/>
        <end position="254"/>
    </location>
</feature>
<dbReference type="EMBL" id="FOXR01000004">
    <property type="protein sequence ID" value="SFP82541.1"/>
    <property type="molecule type" value="Genomic_DNA"/>
</dbReference>
<dbReference type="SUPFAM" id="SSF55347">
    <property type="entry name" value="Glyceraldehyde-3-phosphate dehydrogenase-like, C-terminal domain"/>
    <property type="match status" value="1"/>
</dbReference>
<dbReference type="RefSeq" id="WP_092282002.1">
    <property type="nucleotide sequence ID" value="NZ_FOXR01000004.1"/>
</dbReference>
<protein>
    <submittedName>
        <fullName evidence="3">Predicted dehydrogenase</fullName>
    </submittedName>
</protein>
<dbReference type="AlphaFoldDB" id="A0A1I5TI51"/>
<dbReference type="Proteomes" id="UP000198577">
    <property type="component" value="Unassembled WGS sequence"/>
</dbReference>
<evidence type="ECO:0000259" key="2">
    <source>
        <dbReference type="Pfam" id="PF22725"/>
    </source>
</evidence>
<reference evidence="3 4" key="1">
    <citation type="submission" date="2016-10" db="EMBL/GenBank/DDBJ databases">
        <authorList>
            <person name="de Groot N.N."/>
        </authorList>
    </citation>
    <scope>NUCLEOTIDE SEQUENCE [LARGE SCALE GENOMIC DNA]</scope>
    <source>
        <strain evidence="3 4">DSM 20678</strain>
    </source>
</reference>
<dbReference type="InterPro" id="IPR000683">
    <property type="entry name" value="Gfo/Idh/MocA-like_OxRdtase_N"/>
</dbReference>
<dbReference type="InterPro" id="IPR036291">
    <property type="entry name" value="NAD(P)-bd_dom_sf"/>
</dbReference>
<dbReference type="Gene3D" id="3.40.50.720">
    <property type="entry name" value="NAD(P)-binding Rossmann-like Domain"/>
    <property type="match status" value="1"/>
</dbReference>
<keyword evidence="4" id="KW-1185">Reference proteome</keyword>
<dbReference type="GO" id="GO:0000166">
    <property type="term" value="F:nucleotide binding"/>
    <property type="evidence" value="ECO:0007669"/>
    <property type="project" value="InterPro"/>
</dbReference>
<dbReference type="InterPro" id="IPR055170">
    <property type="entry name" value="GFO_IDH_MocA-like_dom"/>
</dbReference>
<accession>A0A1I5TI51</accession>
<organism evidence="3 4">
    <name type="scientific">Caldicoprobacter faecalis</name>
    <dbReference type="NCBI Taxonomy" id="937334"/>
    <lineage>
        <taxon>Bacteria</taxon>
        <taxon>Bacillati</taxon>
        <taxon>Bacillota</taxon>
        <taxon>Clostridia</taxon>
        <taxon>Caldicoprobacterales</taxon>
        <taxon>Caldicoprobacteraceae</taxon>
        <taxon>Caldicoprobacter</taxon>
    </lineage>
</organism>
<feature type="domain" description="Gfo/Idh/MocA-like oxidoreductase N-terminal" evidence="1">
    <location>
        <begin position="4"/>
        <end position="119"/>
    </location>
</feature>
<dbReference type="OrthoDB" id="9815825at2"/>
<evidence type="ECO:0000259" key="1">
    <source>
        <dbReference type="Pfam" id="PF01408"/>
    </source>
</evidence>
<sequence>MEKVRFGIIGCGVIAPHHADAIVNNKRGELVAVCDIEEEKARKFQQKYNAPYYYTDYRKMLERKDIDVVCICTPSGLHGDMTIDAANAGKHVFCEKPLDINADKMTRMIEACRRNNVKLGCVFQRRLMKEAIETKKAIERGEFGKIVLADAYLKYYRSQEYYNSAGWRGTWELDGGGALMNQGVHGIDLLMWLVGDVASVFARAETLARDIEVEDTAIALLKFKNGAIGVIEGTTSVYPPQETRLEIHGQKGSVIFGDSGFKQWRTIGSDVDTFPDVKSEKIGGSADAAAISSWGHYALIDDMISAVIEDRDPMITGESARKAVDLILAIYESARTGKEVFLERFGE</sequence>
<dbReference type="SUPFAM" id="SSF51735">
    <property type="entry name" value="NAD(P)-binding Rossmann-fold domains"/>
    <property type="match status" value="1"/>
</dbReference>
<dbReference type="STRING" id="937334.SAMN05444406_104130"/>
<name>A0A1I5TI51_9FIRM</name>
<evidence type="ECO:0000313" key="4">
    <source>
        <dbReference type="Proteomes" id="UP000198577"/>
    </source>
</evidence>
<proteinExistence type="predicted"/>